<protein>
    <recommendedName>
        <fullName evidence="3">Polyketide cyclase</fullName>
    </recommendedName>
</protein>
<evidence type="ECO:0008006" key="3">
    <source>
        <dbReference type="Google" id="ProtNLM"/>
    </source>
</evidence>
<dbReference type="EMBL" id="JABAIA010000001">
    <property type="protein sequence ID" value="NLR63193.1"/>
    <property type="molecule type" value="Genomic_DNA"/>
</dbReference>
<dbReference type="Pfam" id="PF10604">
    <property type="entry name" value="Polyketide_cyc2"/>
    <property type="match status" value="1"/>
</dbReference>
<dbReference type="RefSeq" id="WP_168869204.1">
    <property type="nucleotide sequence ID" value="NZ_JABAIA010000001.1"/>
</dbReference>
<proteinExistence type="predicted"/>
<dbReference type="Gene3D" id="3.30.530.20">
    <property type="match status" value="1"/>
</dbReference>
<gene>
    <name evidence="1" type="ORF">HGH92_02630</name>
</gene>
<evidence type="ECO:0000313" key="2">
    <source>
        <dbReference type="Proteomes" id="UP000570474"/>
    </source>
</evidence>
<dbReference type="InterPro" id="IPR023393">
    <property type="entry name" value="START-like_dom_sf"/>
</dbReference>
<dbReference type="SUPFAM" id="SSF55961">
    <property type="entry name" value="Bet v1-like"/>
    <property type="match status" value="1"/>
</dbReference>
<sequence>MRLFKLLGISIVVLGMFVFLLSLMFPSTAVVERTGVIQAPIDSVYAQVNNLRAWENWNPWSRPDTTAQLVFSAQTAGTGASYSWDGKFNSGKVTITGSEPDKGVHYTLDIKNMRPVKGGIELKTTADGKATAIFWHMEIKLGLAPWWKLRGFLADRIYGPAMADGLTRLSHLCEHP</sequence>
<reference evidence="1 2" key="1">
    <citation type="submission" date="2020-04" db="EMBL/GenBank/DDBJ databases">
        <authorList>
            <person name="Yin C."/>
        </authorList>
    </citation>
    <scope>NUCLEOTIDE SEQUENCE [LARGE SCALE GENOMIC DNA]</scope>
    <source>
        <strain evidence="1 2">Ae27</strain>
    </source>
</reference>
<comment type="caution">
    <text evidence="1">The sequence shown here is derived from an EMBL/GenBank/DDBJ whole genome shotgun (WGS) entry which is preliminary data.</text>
</comment>
<evidence type="ECO:0000313" key="1">
    <source>
        <dbReference type="EMBL" id="NLR63193.1"/>
    </source>
</evidence>
<accession>A0A847RJD4</accession>
<dbReference type="Proteomes" id="UP000570474">
    <property type="component" value="Unassembled WGS sequence"/>
</dbReference>
<name>A0A847RJD4_9BACT</name>
<dbReference type="InterPro" id="IPR019587">
    <property type="entry name" value="Polyketide_cyclase/dehydratase"/>
</dbReference>
<organism evidence="1 2">
    <name type="scientific">Chitinophaga varians</name>
    <dbReference type="NCBI Taxonomy" id="2202339"/>
    <lineage>
        <taxon>Bacteria</taxon>
        <taxon>Pseudomonadati</taxon>
        <taxon>Bacteroidota</taxon>
        <taxon>Chitinophagia</taxon>
        <taxon>Chitinophagales</taxon>
        <taxon>Chitinophagaceae</taxon>
        <taxon>Chitinophaga</taxon>
    </lineage>
</organism>
<dbReference type="AlphaFoldDB" id="A0A847RJD4"/>
<keyword evidence="2" id="KW-1185">Reference proteome</keyword>